<dbReference type="Proteomes" id="UP000007800">
    <property type="component" value="Unassembled WGS sequence"/>
</dbReference>
<dbReference type="GeneID" id="9042239"/>
<gene>
    <name evidence="1" type="ORF">Pmar_PMAR000085</name>
</gene>
<keyword evidence="2" id="KW-1185">Reference proteome</keyword>
<name>C5KPV1_PERM5</name>
<accession>C5KPV1</accession>
<dbReference type="InParanoid" id="C5KPV1"/>
<reference evidence="1 2" key="1">
    <citation type="submission" date="2008-07" db="EMBL/GenBank/DDBJ databases">
        <authorList>
            <person name="El-Sayed N."/>
            <person name="Caler E."/>
            <person name="Inman J."/>
            <person name="Amedeo P."/>
            <person name="Hass B."/>
            <person name="Wortman J."/>
        </authorList>
    </citation>
    <scope>NUCLEOTIDE SEQUENCE [LARGE SCALE GENOMIC DNA]</scope>
    <source>
        <strain evidence="2">ATCC 50983 / TXsc</strain>
    </source>
</reference>
<dbReference type="RefSeq" id="XP_002781703.1">
    <property type="nucleotide sequence ID" value="XM_002781657.1"/>
</dbReference>
<dbReference type="AlphaFoldDB" id="C5KPV1"/>
<sequence>MFSLSHCARGMSRVRLAGVNGNNKKFVVPVGAEDTEGTAAAIKKAVELAQEGERF</sequence>
<evidence type="ECO:0000313" key="2">
    <source>
        <dbReference type="Proteomes" id="UP000007800"/>
    </source>
</evidence>
<proteinExistence type="predicted"/>
<protein>
    <submittedName>
        <fullName evidence="1">Uncharacterized protein</fullName>
    </submittedName>
</protein>
<evidence type="ECO:0000313" key="1">
    <source>
        <dbReference type="EMBL" id="EER13498.1"/>
    </source>
</evidence>
<organism evidence="2">
    <name type="scientific">Perkinsus marinus (strain ATCC 50983 / TXsc)</name>
    <dbReference type="NCBI Taxonomy" id="423536"/>
    <lineage>
        <taxon>Eukaryota</taxon>
        <taxon>Sar</taxon>
        <taxon>Alveolata</taxon>
        <taxon>Perkinsozoa</taxon>
        <taxon>Perkinsea</taxon>
        <taxon>Perkinsida</taxon>
        <taxon>Perkinsidae</taxon>
        <taxon>Perkinsus</taxon>
    </lineage>
</organism>
<dbReference type="EMBL" id="GG675180">
    <property type="protein sequence ID" value="EER13498.1"/>
    <property type="molecule type" value="Genomic_DNA"/>
</dbReference>